<gene>
    <name evidence="1" type="ORF">DQ384_19760</name>
</gene>
<dbReference type="EMBL" id="QOIL01000010">
    <property type="protein sequence ID" value="RCG29804.1"/>
    <property type="molecule type" value="Genomic_DNA"/>
</dbReference>
<evidence type="ECO:0000313" key="2">
    <source>
        <dbReference type="Proteomes" id="UP000253094"/>
    </source>
</evidence>
<keyword evidence="2" id="KW-1185">Reference proteome</keyword>
<proteinExistence type="predicted"/>
<protein>
    <submittedName>
        <fullName evidence="1">Uncharacterized protein</fullName>
    </submittedName>
</protein>
<dbReference type="AlphaFoldDB" id="A0A367FHN9"/>
<reference evidence="1 2" key="1">
    <citation type="submission" date="2018-06" db="EMBL/GenBank/DDBJ databases">
        <title>Sphaerisporangium craniellae sp. nov., isolated from a marine sponge in the South China Sea.</title>
        <authorList>
            <person name="Li L."/>
        </authorList>
    </citation>
    <scope>NUCLEOTIDE SEQUENCE [LARGE SCALE GENOMIC DNA]</scope>
    <source>
        <strain evidence="1 2">CCTCC AA 208026</strain>
    </source>
</reference>
<organism evidence="1 2">
    <name type="scientific">Sphaerisporangium album</name>
    <dbReference type="NCBI Taxonomy" id="509200"/>
    <lineage>
        <taxon>Bacteria</taxon>
        <taxon>Bacillati</taxon>
        <taxon>Actinomycetota</taxon>
        <taxon>Actinomycetes</taxon>
        <taxon>Streptosporangiales</taxon>
        <taxon>Streptosporangiaceae</taxon>
        <taxon>Sphaerisporangium</taxon>
    </lineage>
</organism>
<dbReference type="RefSeq" id="WP_114030313.1">
    <property type="nucleotide sequence ID" value="NZ_QOIL01000010.1"/>
</dbReference>
<name>A0A367FHN9_9ACTN</name>
<comment type="caution">
    <text evidence="1">The sequence shown here is derived from an EMBL/GenBank/DDBJ whole genome shotgun (WGS) entry which is preliminary data.</text>
</comment>
<sequence length="421" mass="43260">MPNAFLDDADPTIVHVVPGDPGPARSPSGTPMVTLIASGDTAVLNLGTVWWPGEAELSAGLAALAREVGRSPGELRVGAGAVTARSVSAWIRAGDGSEHELGRTTPSGTPPFSAVLSLAVPAEHLGAVRRACLGEPGLLSVRLEGELVRGHTATTVLEAAAGGLGGEVSRHRVHLPGCDPEVIAAADRLAEARLAEARSAGSPPGGVLRVSATVRQPSTVPLTRTADVGAWIRGTREPHVFEYEKPAEGKAPSPGPMPVRVGFDASGSPIERVEARCGDAVAVLLPPFDRPADLAGGGELTAVTSYRTGGPAYRRTVRAGASGWTLTPADLGLAEIRVDAAALRDRGATHVRAEVHYQPSGEGTSERRVIELGPGGWTTSWHVVSRAPDMAGELLVTGLAVTPSTLAGPAFLRSATPDLVL</sequence>
<accession>A0A367FHN9</accession>
<dbReference type="Proteomes" id="UP000253094">
    <property type="component" value="Unassembled WGS sequence"/>
</dbReference>
<dbReference type="OrthoDB" id="9969701at2"/>
<evidence type="ECO:0000313" key="1">
    <source>
        <dbReference type="EMBL" id="RCG29804.1"/>
    </source>
</evidence>